<dbReference type="Proteomes" id="UP001066276">
    <property type="component" value="Chromosome 8"/>
</dbReference>
<proteinExistence type="predicted"/>
<evidence type="ECO:0000313" key="3">
    <source>
        <dbReference type="Proteomes" id="UP001066276"/>
    </source>
</evidence>
<name>A0AAV7NR75_PLEWA</name>
<evidence type="ECO:0000313" key="2">
    <source>
        <dbReference type="EMBL" id="KAJ1118583.1"/>
    </source>
</evidence>
<dbReference type="EMBL" id="JANPWB010000012">
    <property type="protein sequence ID" value="KAJ1118583.1"/>
    <property type="molecule type" value="Genomic_DNA"/>
</dbReference>
<keyword evidence="3" id="KW-1185">Reference proteome</keyword>
<feature type="region of interest" description="Disordered" evidence="1">
    <location>
        <begin position="73"/>
        <end position="177"/>
    </location>
</feature>
<feature type="compositionally biased region" description="Acidic residues" evidence="1">
    <location>
        <begin position="138"/>
        <end position="148"/>
    </location>
</feature>
<sequence length="177" mass="19476">MECQKQILQDNLDNLKNRSHHNNIDNRGTSSTLAEAELKSHAQVLFGHCNSAPVTGLPPAEWVAEATLDGVTRKCPRGISNRGDTTNSGNFRVPEEGMARDDTATGEENAESKRGAEEKKDTTREEQGSDGDPNKETDVEESGEEEEKEENRDPEESQTFPSNHPEGRGTSLRGQNE</sequence>
<evidence type="ECO:0000256" key="1">
    <source>
        <dbReference type="SAM" id="MobiDB-lite"/>
    </source>
</evidence>
<feature type="compositionally biased region" description="Basic and acidic residues" evidence="1">
    <location>
        <begin position="93"/>
        <end position="103"/>
    </location>
</feature>
<feature type="compositionally biased region" description="Basic and acidic residues" evidence="1">
    <location>
        <begin position="110"/>
        <end position="137"/>
    </location>
</feature>
<protein>
    <submittedName>
        <fullName evidence="2">Uncharacterized protein</fullName>
    </submittedName>
</protein>
<gene>
    <name evidence="2" type="ORF">NDU88_006774</name>
</gene>
<accession>A0AAV7NR75</accession>
<reference evidence="2" key="1">
    <citation type="journal article" date="2022" name="bioRxiv">
        <title>Sequencing and chromosome-scale assembly of the giantPleurodeles waltlgenome.</title>
        <authorList>
            <person name="Brown T."/>
            <person name="Elewa A."/>
            <person name="Iarovenko S."/>
            <person name="Subramanian E."/>
            <person name="Araus A.J."/>
            <person name="Petzold A."/>
            <person name="Susuki M."/>
            <person name="Suzuki K.-i.T."/>
            <person name="Hayashi T."/>
            <person name="Toyoda A."/>
            <person name="Oliveira C."/>
            <person name="Osipova E."/>
            <person name="Leigh N.D."/>
            <person name="Simon A."/>
            <person name="Yun M.H."/>
        </authorList>
    </citation>
    <scope>NUCLEOTIDE SEQUENCE</scope>
    <source>
        <strain evidence="2">20211129_DDA</strain>
        <tissue evidence="2">Liver</tissue>
    </source>
</reference>
<organism evidence="2 3">
    <name type="scientific">Pleurodeles waltl</name>
    <name type="common">Iberian ribbed newt</name>
    <dbReference type="NCBI Taxonomy" id="8319"/>
    <lineage>
        <taxon>Eukaryota</taxon>
        <taxon>Metazoa</taxon>
        <taxon>Chordata</taxon>
        <taxon>Craniata</taxon>
        <taxon>Vertebrata</taxon>
        <taxon>Euteleostomi</taxon>
        <taxon>Amphibia</taxon>
        <taxon>Batrachia</taxon>
        <taxon>Caudata</taxon>
        <taxon>Salamandroidea</taxon>
        <taxon>Salamandridae</taxon>
        <taxon>Pleurodelinae</taxon>
        <taxon>Pleurodeles</taxon>
    </lineage>
</organism>
<dbReference type="AlphaFoldDB" id="A0AAV7NR75"/>
<comment type="caution">
    <text evidence="2">The sequence shown here is derived from an EMBL/GenBank/DDBJ whole genome shotgun (WGS) entry which is preliminary data.</text>
</comment>